<dbReference type="InterPro" id="IPR013815">
    <property type="entry name" value="ATP_grasp_subdomain_1"/>
</dbReference>
<proteinExistence type="inferred from homology"/>
<dbReference type="GO" id="GO:0000287">
    <property type="term" value="F:magnesium ion binding"/>
    <property type="evidence" value="ECO:0007669"/>
    <property type="project" value="UniProtKB-UniRule"/>
</dbReference>
<dbReference type="NCBIfam" id="TIGR01016">
    <property type="entry name" value="sucCoAbeta"/>
    <property type="match status" value="1"/>
</dbReference>
<dbReference type="PROSITE" id="PS50975">
    <property type="entry name" value="ATP_GRASP"/>
    <property type="match status" value="1"/>
</dbReference>
<dbReference type="EC" id="6.2.1.5" evidence="8"/>
<protein>
    <recommendedName>
        <fullName evidence="8">Succinate--CoA ligase [ADP-forming] subunit beta</fullName>
        <ecNumber evidence="8">6.2.1.5</ecNumber>
    </recommendedName>
    <alternativeName>
        <fullName evidence="8">Succinyl-CoA synthetase subunit beta</fullName>
        <shortName evidence="8">SCS-beta</shortName>
    </alternativeName>
</protein>
<dbReference type="Gene3D" id="3.30.470.20">
    <property type="entry name" value="ATP-grasp fold, B domain"/>
    <property type="match status" value="1"/>
</dbReference>
<reference evidence="11" key="1">
    <citation type="submission" date="2016-10" db="EMBL/GenBank/DDBJ databases">
        <authorList>
            <person name="Varghese N."/>
            <person name="Submissions S."/>
        </authorList>
    </citation>
    <scope>NUCLEOTIDE SEQUENCE [LARGE SCALE GENOMIC DNA]</scope>
    <source>
        <strain evidence="11">DSM 45419</strain>
    </source>
</reference>
<evidence type="ECO:0000313" key="11">
    <source>
        <dbReference type="Proteomes" id="UP000198680"/>
    </source>
</evidence>
<evidence type="ECO:0000256" key="2">
    <source>
        <dbReference type="ARBA" id="ARBA00022532"/>
    </source>
</evidence>
<dbReference type="GO" id="GO:0004775">
    <property type="term" value="F:succinate-CoA ligase (ADP-forming) activity"/>
    <property type="evidence" value="ECO:0007669"/>
    <property type="project" value="UniProtKB-UniRule"/>
</dbReference>
<dbReference type="GO" id="GO:0042709">
    <property type="term" value="C:succinate-CoA ligase complex"/>
    <property type="evidence" value="ECO:0007669"/>
    <property type="project" value="TreeGrafter"/>
</dbReference>
<comment type="caution">
    <text evidence="8">Lacks conserved residue(s) required for the propagation of feature annotation.</text>
</comment>
<name>A0A1G9LMA6_9ACTN</name>
<dbReference type="GO" id="GO:0005524">
    <property type="term" value="F:ATP binding"/>
    <property type="evidence" value="ECO:0007669"/>
    <property type="project" value="UniProtKB-UniRule"/>
</dbReference>
<feature type="binding site" evidence="8">
    <location>
        <position position="191"/>
    </location>
    <ligand>
        <name>Mg(2+)</name>
        <dbReference type="ChEBI" id="CHEBI:18420"/>
    </ligand>
</feature>
<accession>A0A1G9LMA6</accession>
<evidence type="ECO:0000256" key="7">
    <source>
        <dbReference type="ARBA" id="ARBA00022842"/>
    </source>
</evidence>
<dbReference type="Pfam" id="PF08442">
    <property type="entry name" value="ATP-grasp_2"/>
    <property type="match status" value="1"/>
</dbReference>
<dbReference type="GO" id="GO:0005829">
    <property type="term" value="C:cytosol"/>
    <property type="evidence" value="ECO:0007669"/>
    <property type="project" value="TreeGrafter"/>
</dbReference>
<dbReference type="SUPFAM" id="SSF56059">
    <property type="entry name" value="Glutathione synthetase ATP-binding domain-like"/>
    <property type="match status" value="1"/>
</dbReference>
<comment type="cofactor">
    <cofactor evidence="8">
        <name>Mg(2+)</name>
        <dbReference type="ChEBI" id="CHEBI:18420"/>
    </cofactor>
    <text evidence="8">Binds 1 Mg(2+) ion per subunit.</text>
</comment>
<comment type="catalytic activity">
    <reaction evidence="8">
        <text>succinate + ATP + CoA = succinyl-CoA + ADP + phosphate</text>
        <dbReference type="Rhea" id="RHEA:17661"/>
        <dbReference type="ChEBI" id="CHEBI:30031"/>
        <dbReference type="ChEBI" id="CHEBI:30616"/>
        <dbReference type="ChEBI" id="CHEBI:43474"/>
        <dbReference type="ChEBI" id="CHEBI:57287"/>
        <dbReference type="ChEBI" id="CHEBI:57292"/>
        <dbReference type="ChEBI" id="CHEBI:456216"/>
        <dbReference type="EC" id="6.2.1.5"/>
    </reaction>
</comment>
<dbReference type="RefSeq" id="WP_091213286.1">
    <property type="nucleotide sequence ID" value="NZ_FNHE01000001.1"/>
</dbReference>
<dbReference type="EMBL" id="FNHE01000001">
    <property type="protein sequence ID" value="SDL63038.1"/>
    <property type="molecule type" value="Genomic_DNA"/>
</dbReference>
<dbReference type="PANTHER" id="PTHR11815">
    <property type="entry name" value="SUCCINYL-COA SYNTHETASE BETA CHAIN"/>
    <property type="match status" value="1"/>
</dbReference>
<dbReference type="NCBIfam" id="NF001913">
    <property type="entry name" value="PRK00696.1"/>
    <property type="match status" value="1"/>
</dbReference>
<keyword evidence="6 8" id="KW-0067">ATP-binding</keyword>
<dbReference type="FunFam" id="3.30.1490.20:FF:000014">
    <property type="entry name" value="Succinate--CoA ligase [ADP-forming] subunit beta"/>
    <property type="match status" value="1"/>
</dbReference>
<dbReference type="AlphaFoldDB" id="A0A1G9LMA6"/>
<keyword evidence="7 8" id="KW-0460">Magnesium</keyword>
<evidence type="ECO:0000256" key="6">
    <source>
        <dbReference type="ARBA" id="ARBA00022840"/>
    </source>
</evidence>
<feature type="binding site" evidence="8">
    <location>
        <position position="94"/>
    </location>
    <ligand>
        <name>ATP</name>
        <dbReference type="ChEBI" id="CHEBI:30616"/>
    </ligand>
</feature>
<feature type="binding site" evidence="8">
    <location>
        <begin position="52"/>
        <end position="54"/>
    </location>
    <ligand>
        <name>ATP</name>
        <dbReference type="ChEBI" id="CHEBI:30616"/>
    </ligand>
</feature>
<keyword evidence="11" id="KW-1185">Reference proteome</keyword>
<dbReference type="InterPro" id="IPR013650">
    <property type="entry name" value="ATP-grasp_succ-CoA_synth-type"/>
</dbReference>
<dbReference type="Gene3D" id="3.40.50.261">
    <property type="entry name" value="Succinyl-CoA synthetase domains"/>
    <property type="match status" value="1"/>
</dbReference>
<evidence type="ECO:0000256" key="3">
    <source>
        <dbReference type="ARBA" id="ARBA00022598"/>
    </source>
</evidence>
<keyword evidence="2 8" id="KW-0816">Tricarboxylic acid cycle</keyword>
<keyword evidence="3 8" id="KW-0436">Ligase</keyword>
<dbReference type="FunFam" id="3.30.470.20:FF:000002">
    <property type="entry name" value="Succinate--CoA ligase [ADP-forming] subunit beta"/>
    <property type="match status" value="1"/>
</dbReference>
<evidence type="ECO:0000256" key="4">
    <source>
        <dbReference type="ARBA" id="ARBA00022723"/>
    </source>
</evidence>
<dbReference type="InterPro" id="IPR005811">
    <property type="entry name" value="SUCC_ACL_C"/>
</dbReference>
<dbReference type="OrthoDB" id="9802602at2"/>
<dbReference type="GO" id="GO:0004776">
    <property type="term" value="F:succinate-CoA ligase (GDP-forming) activity"/>
    <property type="evidence" value="ECO:0007669"/>
    <property type="project" value="RHEA"/>
</dbReference>
<keyword evidence="4 8" id="KW-0479">Metal-binding</keyword>
<dbReference type="PROSITE" id="PS01217">
    <property type="entry name" value="SUCCINYL_COA_LIG_3"/>
    <property type="match status" value="1"/>
</dbReference>
<dbReference type="GO" id="GO:0006104">
    <property type="term" value="P:succinyl-CoA metabolic process"/>
    <property type="evidence" value="ECO:0007669"/>
    <property type="project" value="TreeGrafter"/>
</dbReference>
<dbReference type="SUPFAM" id="SSF52210">
    <property type="entry name" value="Succinyl-CoA synthetase domains"/>
    <property type="match status" value="1"/>
</dbReference>
<dbReference type="InterPro" id="IPR016102">
    <property type="entry name" value="Succinyl-CoA_synth-like"/>
</dbReference>
<dbReference type="HAMAP" id="MF_00558">
    <property type="entry name" value="Succ_CoA_beta"/>
    <property type="match status" value="1"/>
</dbReference>
<sequence length="386" mass="40258">MDLFEYQARDLLASHGVPVLPGGVAETPEQAEAIAREIGTAVVVKAQVKTGGRGKAGGVKLADSAEDARARAQDILGLDIKGHITHRVMVAQASDIAEEYYFSYLLDRANRTFLAMASVEGGMEIEQLAVERPEALARIPVDATVGVDTAKATEIVDAAGFPAEVRDQVIAIAVQLWDTFAKEDATLVEVNPLAKAPDGTVLALDAKVTLDENAGFRHAEHAALEDAASADPLEAAAKEKDLNYVKLDGEVGIIGNGAGLVMSTLDVVAYAGEEFGGVKPANFLDIGGGASAEVMANGLHIILSDPAVKSVFVNVFGGITACDAVANGIVHALQLLGDEATKPLVVRLDGNNVEEGRRILADADHPLVTLEDTMDGAARRAAELAA</sequence>
<evidence type="ECO:0000256" key="8">
    <source>
        <dbReference type="HAMAP-Rule" id="MF_00558"/>
    </source>
</evidence>
<comment type="function">
    <text evidence="8">Succinyl-CoA synthetase functions in the citric acid cycle (TCA), coupling the hydrolysis of succinyl-CoA to the synthesis of either ATP or GTP and thus represents the only step of substrate-level phosphorylation in the TCA. The beta subunit provides nucleotide specificity of the enzyme and binds the substrate succinate, while the binding sites for coenzyme A and phosphate are found in the alpha subunit.</text>
</comment>
<dbReference type="Gene3D" id="3.30.1490.20">
    <property type="entry name" value="ATP-grasp fold, A domain"/>
    <property type="match status" value="1"/>
</dbReference>
<dbReference type="InterPro" id="IPR017866">
    <property type="entry name" value="Succ-CoA_synthase_bsu_CS"/>
</dbReference>
<feature type="binding site" evidence="8">
    <location>
        <position position="256"/>
    </location>
    <ligand>
        <name>substrate</name>
        <note>ligand shared with subunit alpha</note>
    </ligand>
</feature>
<evidence type="ECO:0000256" key="5">
    <source>
        <dbReference type="ARBA" id="ARBA00022741"/>
    </source>
</evidence>
<dbReference type="GO" id="GO:0006099">
    <property type="term" value="P:tricarboxylic acid cycle"/>
    <property type="evidence" value="ECO:0007669"/>
    <property type="project" value="UniProtKB-UniRule"/>
</dbReference>
<evidence type="ECO:0000256" key="1">
    <source>
        <dbReference type="ARBA" id="ARBA00009182"/>
    </source>
</evidence>
<comment type="catalytic activity">
    <reaction evidence="8">
        <text>GTP + succinate + CoA = succinyl-CoA + GDP + phosphate</text>
        <dbReference type="Rhea" id="RHEA:22120"/>
        <dbReference type="ChEBI" id="CHEBI:30031"/>
        <dbReference type="ChEBI" id="CHEBI:37565"/>
        <dbReference type="ChEBI" id="CHEBI:43474"/>
        <dbReference type="ChEBI" id="CHEBI:57287"/>
        <dbReference type="ChEBI" id="CHEBI:57292"/>
        <dbReference type="ChEBI" id="CHEBI:58189"/>
    </reaction>
</comment>
<dbReference type="FunFam" id="3.40.50.261:FF:000007">
    <property type="entry name" value="Succinate--CoA ligase [ADP-forming] subunit beta"/>
    <property type="match status" value="1"/>
</dbReference>
<feature type="binding site" evidence="8">
    <location>
        <position position="99"/>
    </location>
    <ligand>
        <name>ATP</name>
        <dbReference type="ChEBI" id="CHEBI:30616"/>
    </ligand>
</feature>
<dbReference type="PANTHER" id="PTHR11815:SF10">
    <property type="entry name" value="SUCCINATE--COA LIGASE [GDP-FORMING] SUBUNIT BETA, MITOCHONDRIAL"/>
    <property type="match status" value="1"/>
</dbReference>
<evidence type="ECO:0000313" key="10">
    <source>
        <dbReference type="EMBL" id="SDL63038.1"/>
    </source>
</evidence>
<feature type="binding site" evidence="8">
    <location>
        <position position="45"/>
    </location>
    <ligand>
        <name>ATP</name>
        <dbReference type="ChEBI" id="CHEBI:30616"/>
    </ligand>
</feature>
<dbReference type="InterPro" id="IPR005809">
    <property type="entry name" value="Succ_CoA_ligase-like_bsu"/>
</dbReference>
<dbReference type="InterPro" id="IPR011761">
    <property type="entry name" value="ATP-grasp"/>
</dbReference>
<feature type="binding site" evidence="8">
    <location>
        <position position="205"/>
    </location>
    <ligand>
        <name>Mg(2+)</name>
        <dbReference type="ChEBI" id="CHEBI:18420"/>
    </ligand>
</feature>
<comment type="pathway">
    <text evidence="8">Carbohydrate metabolism; tricarboxylic acid cycle; succinate from succinyl-CoA (ligase route): step 1/1.</text>
</comment>
<dbReference type="Pfam" id="PF00549">
    <property type="entry name" value="Ligase_CoA"/>
    <property type="match status" value="1"/>
</dbReference>
<keyword evidence="5 8" id="KW-0547">Nucleotide-binding</keyword>
<comment type="subunit">
    <text evidence="8">Heterotetramer of two alpha and two beta subunits.</text>
</comment>
<dbReference type="UniPathway" id="UPA00223">
    <property type="reaction ID" value="UER00999"/>
</dbReference>
<comment type="similarity">
    <text evidence="1 8">Belongs to the succinate/malate CoA ligase beta subunit family.</text>
</comment>
<dbReference type="PIRSF" id="PIRSF001554">
    <property type="entry name" value="SucCS_beta"/>
    <property type="match status" value="1"/>
</dbReference>
<feature type="domain" description="ATP-grasp" evidence="9">
    <location>
        <begin position="9"/>
        <end position="241"/>
    </location>
</feature>
<gene>
    <name evidence="8" type="primary">sucC</name>
    <name evidence="10" type="ORF">SAMN05660642_00489</name>
</gene>
<evidence type="ECO:0000259" key="9">
    <source>
        <dbReference type="PROSITE" id="PS50975"/>
    </source>
</evidence>
<feature type="binding site" evidence="8">
    <location>
        <begin position="318"/>
        <end position="320"/>
    </location>
    <ligand>
        <name>substrate</name>
        <note>ligand shared with subunit alpha</note>
    </ligand>
</feature>
<dbReference type="STRING" id="1137991.SAMN05660642_00489"/>
<organism evidence="10 11">
    <name type="scientific">Geodermatophilus siccatus</name>
    <dbReference type="NCBI Taxonomy" id="1137991"/>
    <lineage>
        <taxon>Bacteria</taxon>
        <taxon>Bacillati</taxon>
        <taxon>Actinomycetota</taxon>
        <taxon>Actinomycetes</taxon>
        <taxon>Geodermatophilales</taxon>
        <taxon>Geodermatophilaceae</taxon>
        <taxon>Geodermatophilus</taxon>
    </lineage>
</organism>
<dbReference type="Proteomes" id="UP000198680">
    <property type="component" value="Unassembled WGS sequence"/>
</dbReference>